<name>A0A9W9RCG9_PENBR</name>
<gene>
    <name evidence="2" type="ORF">N7541_004749</name>
</gene>
<feature type="compositionally biased region" description="Low complexity" evidence="1">
    <location>
        <begin position="93"/>
        <end position="135"/>
    </location>
</feature>
<reference evidence="2" key="2">
    <citation type="journal article" date="2023" name="IMA Fungus">
        <title>Comparative genomic study of the Penicillium genus elucidates a diverse pangenome and 15 lateral gene transfer events.</title>
        <authorList>
            <person name="Petersen C."/>
            <person name="Sorensen T."/>
            <person name="Nielsen M.R."/>
            <person name="Sondergaard T.E."/>
            <person name="Sorensen J.L."/>
            <person name="Fitzpatrick D.A."/>
            <person name="Frisvad J.C."/>
            <person name="Nielsen K.L."/>
        </authorList>
    </citation>
    <scope>NUCLEOTIDE SEQUENCE</scope>
    <source>
        <strain evidence="2">IBT 35675</strain>
    </source>
</reference>
<dbReference type="EMBL" id="JAPZBR010000003">
    <property type="protein sequence ID" value="KAJ5357591.1"/>
    <property type="molecule type" value="Genomic_DNA"/>
</dbReference>
<dbReference type="AlphaFoldDB" id="A0A9W9RCG9"/>
<dbReference type="Proteomes" id="UP001148299">
    <property type="component" value="Unassembled WGS sequence"/>
</dbReference>
<dbReference type="Pfam" id="PF04402">
    <property type="entry name" value="SIMPL"/>
    <property type="match status" value="1"/>
</dbReference>
<feature type="region of interest" description="Disordered" evidence="1">
    <location>
        <begin position="86"/>
        <end position="143"/>
    </location>
</feature>
<organism evidence="2 3">
    <name type="scientific">Penicillium brevicompactum</name>
    <dbReference type="NCBI Taxonomy" id="5074"/>
    <lineage>
        <taxon>Eukaryota</taxon>
        <taxon>Fungi</taxon>
        <taxon>Dikarya</taxon>
        <taxon>Ascomycota</taxon>
        <taxon>Pezizomycotina</taxon>
        <taxon>Eurotiomycetes</taxon>
        <taxon>Eurotiomycetidae</taxon>
        <taxon>Eurotiales</taxon>
        <taxon>Aspergillaceae</taxon>
        <taxon>Penicillium</taxon>
    </lineage>
</organism>
<accession>A0A9W9RCG9</accession>
<evidence type="ECO:0000313" key="2">
    <source>
        <dbReference type="EMBL" id="KAJ5357591.1"/>
    </source>
</evidence>
<dbReference type="InterPro" id="IPR007497">
    <property type="entry name" value="SIMPL/DUF541"/>
</dbReference>
<proteinExistence type="predicted"/>
<comment type="caution">
    <text evidence="2">The sequence shown here is derived from an EMBL/GenBank/DDBJ whole genome shotgun (WGS) entry which is preliminary data.</text>
</comment>
<sequence>MSSLKIKIHGRHRLERVPEIGKVSITARSISLSKMTAVTEVEKISQKLHEMIAPLAIRTEDGAPAPDAAVLGWTVSPMYCDASEWFPDPRARSTQASAQTSAQTSPQASANATQANAQASTQTSPQASTQTSPQARTQTNPQARTQAILRAKTQSIIERIVEASNQESAQGHNQARIQALVGISFQSSVQSIIDMIVEAGNRESAQAHNQARIQALHRDQSPLCRNYSATIKLGVTFGNFAKLREFADQIAEIPEASIDEICWGLSEASYLLADAEVREMALRNALRLADDYAKSLGRDVVPVEIRPRRVKFDIPKQIMQAQVGDPSIAPRPVQIVPRNILFTNTVKVIFGPV</sequence>
<evidence type="ECO:0000256" key="1">
    <source>
        <dbReference type="SAM" id="MobiDB-lite"/>
    </source>
</evidence>
<evidence type="ECO:0008006" key="4">
    <source>
        <dbReference type="Google" id="ProtNLM"/>
    </source>
</evidence>
<keyword evidence="3" id="KW-1185">Reference proteome</keyword>
<reference evidence="2" key="1">
    <citation type="submission" date="2022-12" db="EMBL/GenBank/DDBJ databases">
        <authorList>
            <person name="Petersen C."/>
        </authorList>
    </citation>
    <scope>NUCLEOTIDE SEQUENCE</scope>
    <source>
        <strain evidence="2">IBT 35675</strain>
    </source>
</reference>
<evidence type="ECO:0000313" key="3">
    <source>
        <dbReference type="Proteomes" id="UP001148299"/>
    </source>
</evidence>
<protein>
    <recommendedName>
        <fullName evidence="4">DUF541 domain-containing protein</fullName>
    </recommendedName>
</protein>